<dbReference type="EMBL" id="FQZO01000003">
    <property type="protein sequence ID" value="SHJ17786.1"/>
    <property type="molecule type" value="Genomic_DNA"/>
</dbReference>
<dbReference type="Pfam" id="PF22564">
    <property type="entry name" value="HAAS"/>
    <property type="match status" value="1"/>
</dbReference>
<dbReference type="AlphaFoldDB" id="A0A1M6H6K1"/>
<organism evidence="2 3">
    <name type="scientific">Clostridium amylolyticum</name>
    <dbReference type="NCBI Taxonomy" id="1121298"/>
    <lineage>
        <taxon>Bacteria</taxon>
        <taxon>Bacillati</taxon>
        <taxon>Bacillota</taxon>
        <taxon>Clostridia</taxon>
        <taxon>Eubacteriales</taxon>
        <taxon>Clostridiaceae</taxon>
        <taxon>Clostridium</taxon>
    </lineage>
</organism>
<dbReference type="OrthoDB" id="116789at2"/>
<evidence type="ECO:0000313" key="2">
    <source>
        <dbReference type="EMBL" id="SHJ17786.1"/>
    </source>
</evidence>
<dbReference type="STRING" id="1121298.SAMN05444401_2389"/>
<keyword evidence="3" id="KW-1185">Reference proteome</keyword>
<evidence type="ECO:0000256" key="1">
    <source>
        <dbReference type="SAM" id="Phobius"/>
    </source>
</evidence>
<evidence type="ECO:0000313" key="3">
    <source>
        <dbReference type="Proteomes" id="UP000184080"/>
    </source>
</evidence>
<sequence length="331" mass="37995">MNLIDRYLYAVTQRLPEDIRKDVSRELQANIEDMLPENPTETDVRKVLEKLGNPINLAEEYSPNKRYLIGPTLYDSYFSVLKLVTGIVITILSSITMLKWIFNPTIDSNLTNMIIEFFTDMLVTVIQGVMQGALWVTLSFAVLERTGINEGKIPFIKKKWSLEDLETIPLSDKRKISRGETLFSMFCTVLFTSLVYFNPQLIALYVKGANGVIEVTPLFSIERLQSYIFVIVLFAIIQLIIFIWKFISMQWSFPLAMINAIHNIALTILVWVVISDEYLFNQNFFLAIADYTNIPITKITPIWSNNLWIFGACFAVISIWDAVAAFIKGKR</sequence>
<gene>
    <name evidence="2" type="ORF">SAMN05444401_2389</name>
</gene>
<name>A0A1M6H6K1_9CLOT</name>
<dbReference type="RefSeq" id="WP_073006791.1">
    <property type="nucleotide sequence ID" value="NZ_FQZO01000003.1"/>
</dbReference>
<feature type="transmembrane region" description="Helical" evidence="1">
    <location>
        <begin position="251"/>
        <end position="274"/>
    </location>
</feature>
<keyword evidence="1" id="KW-0472">Membrane</keyword>
<feature type="transmembrane region" description="Helical" evidence="1">
    <location>
        <begin position="226"/>
        <end position="244"/>
    </location>
</feature>
<keyword evidence="1" id="KW-1133">Transmembrane helix</keyword>
<feature type="transmembrane region" description="Helical" evidence="1">
    <location>
        <begin position="182"/>
        <end position="206"/>
    </location>
</feature>
<dbReference type="Proteomes" id="UP000184080">
    <property type="component" value="Unassembled WGS sequence"/>
</dbReference>
<keyword evidence="1" id="KW-0812">Transmembrane</keyword>
<reference evidence="2 3" key="1">
    <citation type="submission" date="2016-11" db="EMBL/GenBank/DDBJ databases">
        <authorList>
            <person name="Jaros S."/>
            <person name="Januszkiewicz K."/>
            <person name="Wedrychowicz H."/>
        </authorList>
    </citation>
    <scope>NUCLEOTIDE SEQUENCE [LARGE SCALE GENOMIC DNA]</scope>
    <source>
        <strain evidence="2 3">DSM 21864</strain>
    </source>
</reference>
<feature type="transmembrane region" description="Helical" evidence="1">
    <location>
        <begin position="122"/>
        <end position="143"/>
    </location>
</feature>
<feature type="transmembrane region" description="Helical" evidence="1">
    <location>
        <begin position="307"/>
        <end position="327"/>
    </location>
</feature>
<feature type="transmembrane region" description="Helical" evidence="1">
    <location>
        <begin position="80"/>
        <end position="102"/>
    </location>
</feature>
<accession>A0A1M6H6K1</accession>
<protein>
    <submittedName>
        <fullName evidence="2">Uncharacterized protein</fullName>
    </submittedName>
</protein>
<proteinExistence type="predicted"/>